<dbReference type="Gene3D" id="1.10.20.10">
    <property type="entry name" value="Histone, subunit A"/>
    <property type="match status" value="1"/>
</dbReference>
<sequence>MKAPVRAARRIPQQKRRRVRAYSTLMYRAHKEVNPAEKRSPDLLSSRLSYPRPVLLRLVSLEASRLSKTNRLKVITLQEIQAAASHVRRRICTRAAA</sequence>
<proteinExistence type="predicted"/>
<reference evidence="1 2" key="1">
    <citation type="submission" date="2024-01" db="EMBL/GenBank/DDBJ databases">
        <authorList>
            <person name="Alioto T."/>
            <person name="Alioto T."/>
            <person name="Gomez Garrido J."/>
        </authorList>
    </citation>
    <scope>NUCLEOTIDE SEQUENCE [LARGE SCALE GENOMIC DNA]</scope>
</reference>
<dbReference type="InterPro" id="IPR009072">
    <property type="entry name" value="Histone-fold"/>
</dbReference>
<gene>
    <name evidence="1" type="ORF">FSCOSCO3_A028428</name>
</gene>
<evidence type="ECO:0000313" key="1">
    <source>
        <dbReference type="EMBL" id="CAK6970805.1"/>
    </source>
</evidence>
<dbReference type="SUPFAM" id="SSF47113">
    <property type="entry name" value="Histone-fold"/>
    <property type="match status" value="1"/>
</dbReference>
<dbReference type="GO" id="GO:0046982">
    <property type="term" value="F:protein heterodimerization activity"/>
    <property type="evidence" value="ECO:0007669"/>
    <property type="project" value="InterPro"/>
</dbReference>
<dbReference type="AlphaFoldDB" id="A0AAV1PHD4"/>
<dbReference type="EMBL" id="CAWUFR010000164">
    <property type="protein sequence ID" value="CAK6970805.1"/>
    <property type="molecule type" value="Genomic_DNA"/>
</dbReference>
<protein>
    <submittedName>
        <fullName evidence="1">Histone H2B</fullName>
    </submittedName>
</protein>
<name>A0AAV1PHD4_SCOSC</name>
<organism evidence="1 2">
    <name type="scientific">Scomber scombrus</name>
    <name type="common">Atlantic mackerel</name>
    <name type="synonym">Scomber vernalis</name>
    <dbReference type="NCBI Taxonomy" id="13677"/>
    <lineage>
        <taxon>Eukaryota</taxon>
        <taxon>Metazoa</taxon>
        <taxon>Chordata</taxon>
        <taxon>Craniata</taxon>
        <taxon>Vertebrata</taxon>
        <taxon>Euteleostomi</taxon>
        <taxon>Actinopterygii</taxon>
        <taxon>Neopterygii</taxon>
        <taxon>Teleostei</taxon>
        <taxon>Neoteleostei</taxon>
        <taxon>Acanthomorphata</taxon>
        <taxon>Pelagiaria</taxon>
        <taxon>Scombriformes</taxon>
        <taxon>Scombridae</taxon>
        <taxon>Scomber</taxon>
    </lineage>
</organism>
<keyword evidence="2" id="KW-1185">Reference proteome</keyword>
<accession>A0AAV1PHD4</accession>
<evidence type="ECO:0000313" key="2">
    <source>
        <dbReference type="Proteomes" id="UP001314229"/>
    </source>
</evidence>
<comment type="caution">
    <text evidence="1">The sequence shown here is derived from an EMBL/GenBank/DDBJ whole genome shotgun (WGS) entry which is preliminary data.</text>
</comment>
<dbReference type="Proteomes" id="UP001314229">
    <property type="component" value="Unassembled WGS sequence"/>
</dbReference>